<dbReference type="Proteomes" id="UP000182658">
    <property type="component" value="Unassembled WGS sequence"/>
</dbReference>
<evidence type="ECO:0000256" key="1">
    <source>
        <dbReference type="SAM" id="MobiDB-lite"/>
    </source>
</evidence>
<feature type="compositionally biased region" description="Polar residues" evidence="1">
    <location>
        <begin position="85"/>
        <end position="103"/>
    </location>
</feature>
<evidence type="ECO:0000313" key="3">
    <source>
        <dbReference type="EMBL" id="OIW32986.1"/>
    </source>
</evidence>
<dbReference type="AlphaFoldDB" id="A0A1J7JYS3"/>
<gene>
    <name evidence="3" type="ORF">CONLIGDRAFT_160505</name>
</gene>
<proteinExistence type="predicted"/>
<feature type="compositionally biased region" description="Basic and acidic residues" evidence="1">
    <location>
        <begin position="144"/>
        <end position="154"/>
    </location>
</feature>
<dbReference type="InParanoid" id="A0A1J7JYS3"/>
<feature type="compositionally biased region" description="Low complexity" evidence="1">
    <location>
        <begin position="110"/>
        <end position="124"/>
    </location>
</feature>
<evidence type="ECO:0008006" key="5">
    <source>
        <dbReference type="Google" id="ProtNLM"/>
    </source>
</evidence>
<dbReference type="EMBL" id="KV875094">
    <property type="protein sequence ID" value="OIW32986.1"/>
    <property type="molecule type" value="Genomic_DNA"/>
</dbReference>
<feature type="signal peptide" evidence="2">
    <location>
        <begin position="1"/>
        <end position="18"/>
    </location>
</feature>
<evidence type="ECO:0000313" key="4">
    <source>
        <dbReference type="Proteomes" id="UP000182658"/>
    </source>
</evidence>
<sequence length="166" mass="17871">MAKVVYLLTMLTAMPAETVVHTISTEKFPNARQNNLDGSPGPKTKTKVYLSQRPRSYRLLSRRPMLLPTLLTAVMHMYTAPTARPSVTTSRGGSSTNAATTPTPHHRNRSSCLSRAAAASAFQAGDHPGTEPLPPGRLSSRNPRPGDDGPEPPRRRPSCSLSSSSL</sequence>
<keyword evidence="4" id="KW-1185">Reference proteome</keyword>
<name>A0A1J7JYS3_9PEZI</name>
<feature type="region of interest" description="Disordered" evidence="1">
    <location>
        <begin position="83"/>
        <end position="166"/>
    </location>
</feature>
<organism evidence="3 4">
    <name type="scientific">Coniochaeta ligniaria NRRL 30616</name>
    <dbReference type="NCBI Taxonomy" id="1408157"/>
    <lineage>
        <taxon>Eukaryota</taxon>
        <taxon>Fungi</taxon>
        <taxon>Dikarya</taxon>
        <taxon>Ascomycota</taxon>
        <taxon>Pezizomycotina</taxon>
        <taxon>Sordariomycetes</taxon>
        <taxon>Sordariomycetidae</taxon>
        <taxon>Coniochaetales</taxon>
        <taxon>Coniochaetaceae</taxon>
        <taxon>Coniochaeta</taxon>
    </lineage>
</organism>
<reference evidence="3 4" key="1">
    <citation type="submission" date="2016-10" db="EMBL/GenBank/DDBJ databases">
        <title>Draft genome sequence of Coniochaeta ligniaria NRRL30616, a lignocellulolytic fungus for bioabatement of inhibitors in plant biomass hydrolysates.</title>
        <authorList>
            <consortium name="DOE Joint Genome Institute"/>
            <person name="Jimenez D.J."/>
            <person name="Hector R.E."/>
            <person name="Riley R."/>
            <person name="Sun H."/>
            <person name="Grigoriev I.V."/>
            <person name="Van Elsas J.D."/>
            <person name="Nichols N.N."/>
        </authorList>
    </citation>
    <scope>NUCLEOTIDE SEQUENCE [LARGE SCALE GENOMIC DNA]</scope>
    <source>
        <strain evidence="3 4">NRRL 30616</strain>
    </source>
</reference>
<accession>A0A1J7JYS3</accession>
<feature type="chain" id="PRO_5012995578" description="Secreted protein" evidence="2">
    <location>
        <begin position="19"/>
        <end position="166"/>
    </location>
</feature>
<protein>
    <recommendedName>
        <fullName evidence="5">Secreted protein</fullName>
    </recommendedName>
</protein>
<evidence type="ECO:0000256" key="2">
    <source>
        <dbReference type="SAM" id="SignalP"/>
    </source>
</evidence>
<keyword evidence="2" id="KW-0732">Signal</keyword>